<comment type="caution">
    <text evidence="2">The sequence shown here is derived from an EMBL/GenBank/DDBJ whole genome shotgun (WGS) entry which is preliminary data.</text>
</comment>
<gene>
    <name evidence="2" type="ORF">Tci_920589</name>
</gene>
<dbReference type="EMBL" id="BKCJ011726588">
    <property type="protein sequence ID" value="GFD48620.1"/>
    <property type="molecule type" value="Genomic_DNA"/>
</dbReference>
<evidence type="ECO:0000313" key="2">
    <source>
        <dbReference type="EMBL" id="GFD48620.1"/>
    </source>
</evidence>
<sequence length="98" mass="10747">NKSNCYGNCMNTEGSYDCTCKPGYSGNAKTQDGCRPDAKGSKFPVMIFTLALVFGLLAILCGVTGILFGIRKRKINKLREKFFEQNGGVFLKQKLNAP</sequence>
<feature type="non-terminal residue" evidence="2">
    <location>
        <position position="1"/>
    </location>
</feature>
<keyword evidence="1" id="KW-0812">Transmembrane</keyword>
<organism evidence="2">
    <name type="scientific">Tanacetum cinerariifolium</name>
    <name type="common">Dalmatian daisy</name>
    <name type="synonym">Chrysanthemum cinerariifolium</name>
    <dbReference type="NCBI Taxonomy" id="118510"/>
    <lineage>
        <taxon>Eukaryota</taxon>
        <taxon>Viridiplantae</taxon>
        <taxon>Streptophyta</taxon>
        <taxon>Embryophyta</taxon>
        <taxon>Tracheophyta</taxon>
        <taxon>Spermatophyta</taxon>
        <taxon>Magnoliopsida</taxon>
        <taxon>eudicotyledons</taxon>
        <taxon>Gunneridae</taxon>
        <taxon>Pentapetalae</taxon>
        <taxon>asterids</taxon>
        <taxon>campanulids</taxon>
        <taxon>Asterales</taxon>
        <taxon>Asteraceae</taxon>
        <taxon>Asteroideae</taxon>
        <taxon>Anthemideae</taxon>
        <taxon>Anthemidinae</taxon>
        <taxon>Tanacetum</taxon>
    </lineage>
</organism>
<keyword evidence="2" id="KW-0675">Receptor</keyword>
<keyword evidence="2" id="KW-0808">Transferase</keyword>
<protein>
    <submittedName>
        <fullName evidence="2">Wall-associated receptor kinase 2-like</fullName>
    </submittedName>
</protein>
<keyword evidence="1" id="KW-1133">Transmembrane helix</keyword>
<feature type="transmembrane region" description="Helical" evidence="1">
    <location>
        <begin position="45"/>
        <end position="70"/>
    </location>
</feature>
<dbReference type="Gene3D" id="2.10.25.10">
    <property type="entry name" value="Laminin"/>
    <property type="match status" value="1"/>
</dbReference>
<name>A0A699WQV6_TANCI</name>
<keyword evidence="1" id="KW-0472">Membrane</keyword>
<dbReference type="GO" id="GO:0016301">
    <property type="term" value="F:kinase activity"/>
    <property type="evidence" value="ECO:0007669"/>
    <property type="project" value="UniProtKB-KW"/>
</dbReference>
<keyword evidence="2" id="KW-0418">Kinase</keyword>
<accession>A0A699WQV6</accession>
<dbReference type="AlphaFoldDB" id="A0A699WQV6"/>
<feature type="non-terminal residue" evidence="2">
    <location>
        <position position="98"/>
    </location>
</feature>
<dbReference type="CDD" id="cd00054">
    <property type="entry name" value="EGF_CA"/>
    <property type="match status" value="1"/>
</dbReference>
<evidence type="ECO:0000256" key="1">
    <source>
        <dbReference type="SAM" id="Phobius"/>
    </source>
</evidence>
<reference evidence="2" key="1">
    <citation type="journal article" date="2019" name="Sci. Rep.">
        <title>Draft genome of Tanacetum cinerariifolium, the natural source of mosquito coil.</title>
        <authorList>
            <person name="Yamashiro T."/>
            <person name="Shiraishi A."/>
            <person name="Satake H."/>
            <person name="Nakayama K."/>
        </authorList>
    </citation>
    <scope>NUCLEOTIDE SEQUENCE</scope>
</reference>
<proteinExistence type="predicted"/>